<evidence type="ECO:0000256" key="1">
    <source>
        <dbReference type="SAM" id="MobiDB-lite"/>
    </source>
</evidence>
<accession>A0AAV7EWL0</accession>
<feature type="compositionally biased region" description="Polar residues" evidence="1">
    <location>
        <begin position="277"/>
        <end position="296"/>
    </location>
</feature>
<dbReference type="PANTHER" id="PTHR33356:SF5">
    <property type="entry name" value="TIP41-LIKE PROTEIN"/>
    <property type="match status" value="1"/>
</dbReference>
<organism evidence="2 3">
    <name type="scientific">Aristolochia fimbriata</name>
    <name type="common">White veined hardy Dutchman's pipe vine</name>
    <dbReference type="NCBI Taxonomy" id="158543"/>
    <lineage>
        <taxon>Eukaryota</taxon>
        <taxon>Viridiplantae</taxon>
        <taxon>Streptophyta</taxon>
        <taxon>Embryophyta</taxon>
        <taxon>Tracheophyta</taxon>
        <taxon>Spermatophyta</taxon>
        <taxon>Magnoliopsida</taxon>
        <taxon>Magnoliidae</taxon>
        <taxon>Piperales</taxon>
        <taxon>Aristolochiaceae</taxon>
        <taxon>Aristolochia</taxon>
    </lineage>
</organism>
<evidence type="ECO:0000313" key="2">
    <source>
        <dbReference type="EMBL" id="KAG9453217.1"/>
    </source>
</evidence>
<feature type="region of interest" description="Disordered" evidence="1">
    <location>
        <begin position="327"/>
        <end position="346"/>
    </location>
</feature>
<evidence type="ECO:0000313" key="3">
    <source>
        <dbReference type="Proteomes" id="UP000825729"/>
    </source>
</evidence>
<feature type="region of interest" description="Disordered" evidence="1">
    <location>
        <begin position="277"/>
        <end position="302"/>
    </location>
</feature>
<proteinExistence type="predicted"/>
<dbReference type="PANTHER" id="PTHR33356">
    <property type="entry name" value="TIP41-LIKE PROTEIN"/>
    <property type="match status" value="1"/>
</dbReference>
<dbReference type="EMBL" id="JAINDJ010000003">
    <property type="protein sequence ID" value="KAG9453217.1"/>
    <property type="molecule type" value="Genomic_DNA"/>
</dbReference>
<name>A0AAV7EWL0_ARIFI</name>
<reference evidence="2 3" key="1">
    <citation type="submission" date="2021-07" db="EMBL/GenBank/DDBJ databases">
        <title>The Aristolochia fimbriata genome: insights into angiosperm evolution, floral development and chemical biosynthesis.</title>
        <authorList>
            <person name="Jiao Y."/>
        </authorList>
    </citation>
    <scope>NUCLEOTIDE SEQUENCE [LARGE SCALE GENOMIC DNA]</scope>
    <source>
        <strain evidence="2">IBCAS-2021</strain>
        <tissue evidence="2">Leaf</tissue>
    </source>
</reference>
<keyword evidence="3" id="KW-1185">Reference proteome</keyword>
<dbReference type="Proteomes" id="UP000825729">
    <property type="component" value="Unassembled WGS sequence"/>
</dbReference>
<feature type="region of interest" description="Disordered" evidence="1">
    <location>
        <begin position="13"/>
        <end position="46"/>
    </location>
</feature>
<sequence length="549" mass="61044">MRVSAVFIEPQHKTIVAREDPGPGPRTPDPEPEPEPGPSHGLTAIDRQPTEFPRSFPWMEFWNRSVANLRQLEATVSWWSTRDSRRHSSILYRTERVRESEGEIRRSSRREVKGVVEWGKGKRGEKGTHGRERQGGSSIRCLRFSPSSGPLKMADDLDDGEFWLPSEFLVEDILMEKKHRGKENEDSGVCFPGEFPYEFGSFGSDMSSPVESLVGSTETESDEEEYIAGLTRQMAHSMLFDDDKLGQAPNPCYADKTKRVMAGSPQSTLCAVDCWNSHSQGSSRNSPNGPSQVSSPPSTPLNHKEDAWDLLYAAAGQVVRMKMNDEAPRSHGRGLLGPPRKPASTGYYLNQSLTQQQIQTTQFQQLKQQQLMKQQSYTAWGRQCKANPTAVVPQQIQGRIRSSQGGFNGGRCSRPLGLSASAWPPLQQQQQPGAGMRAVFLGGSATRRESCGTGVFLPRRVGSAADLRKKPACSTVLLPARVVQALNLNLDEMGSAQPRFQPSFVLHQEDSPVSRINPVTPLHQPKRHNLVRPVPPANQEIRLPSEWTY</sequence>
<gene>
    <name evidence="2" type="ORF">H6P81_006121</name>
</gene>
<protein>
    <submittedName>
        <fullName evidence="2">Uncharacterized protein</fullName>
    </submittedName>
</protein>
<comment type="caution">
    <text evidence="2">The sequence shown here is derived from an EMBL/GenBank/DDBJ whole genome shotgun (WGS) entry which is preliminary data.</text>
</comment>
<dbReference type="AlphaFoldDB" id="A0AAV7EWL0"/>